<proteinExistence type="predicted"/>
<comment type="caution">
    <text evidence="5">The sequence shown here is derived from an EMBL/GenBank/DDBJ whole genome shotgun (WGS) entry which is preliminary data.</text>
</comment>
<dbReference type="Pfam" id="PF12833">
    <property type="entry name" value="HTH_18"/>
    <property type="match status" value="1"/>
</dbReference>
<dbReference type="InterPro" id="IPR009057">
    <property type="entry name" value="Homeodomain-like_sf"/>
</dbReference>
<accession>A0A4R6W916</accession>
<dbReference type="GO" id="GO:0043565">
    <property type="term" value="F:sequence-specific DNA binding"/>
    <property type="evidence" value="ECO:0007669"/>
    <property type="project" value="InterPro"/>
</dbReference>
<dbReference type="OrthoDB" id="323290at2"/>
<dbReference type="SUPFAM" id="SSF46689">
    <property type="entry name" value="Homeodomain-like"/>
    <property type="match status" value="1"/>
</dbReference>
<keyword evidence="6" id="KW-1185">Reference proteome</keyword>
<evidence type="ECO:0000256" key="1">
    <source>
        <dbReference type="ARBA" id="ARBA00023015"/>
    </source>
</evidence>
<evidence type="ECO:0000256" key="2">
    <source>
        <dbReference type="ARBA" id="ARBA00023125"/>
    </source>
</evidence>
<dbReference type="SMART" id="SM00342">
    <property type="entry name" value="HTH_ARAC"/>
    <property type="match status" value="1"/>
</dbReference>
<dbReference type="EMBL" id="SNYV01000018">
    <property type="protein sequence ID" value="TDQ73902.1"/>
    <property type="molecule type" value="Genomic_DNA"/>
</dbReference>
<keyword evidence="3" id="KW-0804">Transcription</keyword>
<dbReference type="GO" id="GO:0003700">
    <property type="term" value="F:DNA-binding transcription factor activity"/>
    <property type="evidence" value="ECO:0007669"/>
    <property type="project" value="InterPro"/>
</dbReference>
<name>A0A4R6W916_9SPHI</name>
<keyword evidence="1" id="KW-0805">Transcription regulation</keyword>
<evidence type="ECO:0000259" key="4">
    <source>
        <dbReference type="PROSITE" id="PS01124"/>
    </source>
</evidence>
<gene>
    <name evidence="5" type="ORF">CLV99_4340</name>
</gene>
<evidence type="ECO:0000256" key="3">
    <source>
        <dbReference type="ARBA" id="ARBA00023163"/>
    </source>
</evidence>
<dbReference type="PANTHER" id="PTHR43280:SF2">
    <property type="entry name" value="HTH-TYPE TRANSCRIPTIONAL REGULATOR EXSA"/>
    <property type="match status" value="1"/>
</dbReference>
<feature type="domain" description="HTH araC/xylS-type" evidence="4">
    <location>
        <begin position="152"/>
        <end position="251"/>
    </location>
</feature>
<protein>
    <submittedName>
        <fullName evidence="5">AraC family transcriptional regulator</fullName>
    </submittedName>
</protein>
<evidence type="ECO:0000313" key="6">
    <source>
        <dbReference type="Proteomes" id="UP000295292"/>
    </source>
</evidence>
<dbReference type="InterPro" id="IPR018060">
    <property type="entry name" value="HTH_AraC"/>
</dbReference>
<sequence>MAYQEFLPMKALQDYIQYFWVLEDHTANAEKTFFRVIPDGVPALIYQEGPSLFYDNKGLALPQLYIYGQSSQYIENSVSGYFRIIGVYLQPTALKAIFNMDAFELSNQNIPLEYLVSEKILEQLLNVESIGEKIGLISDFLLNRIQGSEINRKKAEFACVLLQKGTPLKDIQSEMALSERSLERLIKQYVGMSPKMFSRIMRFQSGLDILRKSKLDSLTTITYENGYFDQSHYIREFKEFTGTTPKAFLHHTDETLINFPKWNL</sequence>
<dbReference type="RefSeq" id="WP_133586470.1">
    <property type="nucleotide sequence ID" value="NZ_SNYV01000018.1"/>
</dbReference>
<dbReference type="InterPro" id="IPR046532">
    <property type="entry name" value="DUF6597"/>
</dbReference>
<dbReference type="PANTHER" id="PTHR43280">
    <property type="entry name" value="ARAC-FAMILY TRANSCRIPTIONAL REGULATOR"/>
    <property type="match status" value="1"/>
</dbReference>
<dbReference type="Pfam" id="PF20240">
    <property type="entry name" value="DUF6597"/>
    <property type="match status" value="1"/>
</dbReference>
<dbReference type="Proteomes" id="UP000295292">
    <property type="component" value="Unassembled WGS sequence"/>
</dbReference>
<dbReference type="AlphaFoldDB" id="A0A4R6W916"/>
<organism evidence="5 6">
    <name type="scientific">Sphingobacterium yanglingense</name>
    <dbReference type="NCBI Taxonomy" id="1437280"/>
    <lineage>
        <taxon>Bacteria</taxon>
        <taxon>Pseudomonadati</taxon>
        <taxon>Bacteroidota</taxon>
        <taxon>Sphingobacteriia</taxon>
        <taxon>Sphingobacteriales</taxon>
        <taxon>Sphingobacteriaceae</taxon>
        <taxon>Sphingobacterium</taxon>
    </lineage>
</organism>
<reference evidence="5 6" key="1">
    <citation type="submission" date="2019-03" db="EMBL/GenBank/DDBJ databases">
        <title>Genomic Encyclopedia of Archaeal and Bacterial Type Strains, Phase II (KMG-II): from individual species to whole genera.</title>
        <authorList>
            <person name="Goeker M."/>
        </authorList>
    </citation>
    <scope>NUCLEOTIDE SEQUENCE [LARGE SCALE GENOMIC DNA]</scope>
    <source>
        <strain evidence="5 6">DSM 28353</strain>
    </source>
</reference>
<evidence type="ECO:0000313" key="5">
    <source>
        <dbReference type="EMBL" id="TDQ73902.1"/>
    </source>
</evidence>
<dbReference type="Gene3D" id="1.10.10.60">
    <property type="entry name" value="Homeodomain-like"/>
    <property type="match status" value="1"/>
</dbReference>
<dbReference type="PROSITE" id="PS01124">
    <property type="entry name" value="HTH_ARAC_FAMILY_2"/>
    <property type="match status" value="1"/>
</dbReference>
<keyword evidence="2" id="KW-0238">DNA-binding</keyword>